<keyword evidence="2" id="KW-0472">Membrane</keyword>
<dbReference type="EMBL" id="BMKI01000002">
    <property type="protein sequence ID" value="GGC84514.1"/>
    <property type="molecule type" value="Genomic_DNA"/>
</dbReference>
<gene>
    <name evidence="4" type="ORF">GCM10011573_12700</name>
</gene>
<dbReference type="PROSITE" id="PS50943">
    <property type="entry name" value="HTH_CROC1"/>
    <property type="match status" value="1"/>
</dbReference>
<comment type="caution">
    <text evidence="4">The sequence shown here is derived from an EMBL/GenBank/DDBJ whole genome shotgun (WGS) entry which is preliminary data.</text>
</comment>
<dbReference type="RefSeq" id="WP_227011233.1">
    <property type="nucleotide sequence ID" value="NZ_BMKI01000002.1"/>
</dbReference>
<dbReference type="SUPFAM" id="SSF47413">
    <property type="entry name" value="lambda repressor-like DNA-binding domains"/>
    <property type="match status" value="1"/>
</dbReference>
<evidence type="ECO:0000256" key="2">
    <source>
        <dbReference type="SAM" id="Phobius"/>
    </source>
</evidence>
<organism evidence="4 5">
    <name type="scientific">Enterococcus wangshanyuanii</name>
    <dbReference type="NCBI Taxonomy" id="2005703"/>
    <lineage>
        <taxon>Bacteria</taxon>
        <taxon>Bacillati</taxon>
        <taxon>Bacillota</taxon>
        <taxon>Bacilli</taxon>
        <taxon>Lactobacillales</taxon>
        <taxon>Enterococcaceae</taxon>
        <taxon>Enterococcus</taxon>
    </lineage>
</organism>
<dbReference type="InterPro" id="IPR050807">
    <property type="entry name" value="TransReg_Diox_bact_type"/>
</dbReference>
<dbReference type="InterPro" id="IPR010982">
    <property type="entry name" value="Lambda_DNA-bd_dom_sf"/>
</dbReference>
<name>A0ABQ1NUU6_9ENTE</name>
<reference evidence="5" key="1">
    <citation type="journal article" date="2019" name="Int. J. Syst. Evol. Microbiol.">
        <title>The Global Catalogue of Microorganisms (GCM) 10K type strain sequencing project: providing services to taxonomists for standard genome sequencing and annotation.</title>
        <authorList>
            <consortium name="The Broad Institute Genomics Platform"/>
            <consortium name="The Broad Institute Genome Sequencing Center for Infectious Disease"/>
            <person name="Wu L."/>
            <person name="Ma J."/>
        </authorList>
    </citation>
    <scope>NUCLEOTIDE SEQUENCE [LARGE SCALE GENOMIC DNA]</scope>
    <source>
        <strain evidence="5">CGMCC 1.15942</strain>
    </source>
</reference>
<evidence type="ECO:0000256" key="1">
    <source>
        <dbReference type="ARBA" id="ARBA00023125"/>
    </source>
</evidence>
<protein>
    <recommendedName>
        <fullName evidence="3">HTH cro/C1-type domain-containing protein</fullName>
    </recommendedName>
</protein>
<keyword evidence="2" id="KW-1133">Transmembrane helix</keyword>
<feature type="domain" description="HTH cro/C1-type" evidence="3">
    <location>
        <begin position="70"/>
        <end position="124"/>
    </location>
</feature>
<keyword evidence="5" id="KW-1185">Reference proteome</keyword>
<proteinExistence type="predicted"/>
<feature type="transmembrane region" description="Helical" evidence="2">
    <location>
        <begin position="9"/>
        <end position="28"/>
    </location>
</feature>
<evidence type="ECO:0000313" key="5">
    <source>
        <dbReference type="Proteomes" id="UP000630615"/>
    </source>
</evidence>
<feature type="transmembrane region" description="Helical" evidence="2">
    <location>
        <begin position="34"/>
        <end position="53"/>
    </location>
</feature>
<evidence type="ECO:0000259" key="3">
    <source>
        <dbReference type="PROSITE" id="PS50943"/>
    </source>
</evidence>
<dbReference type="Gene3D" id="1.10.260.40">
    <property type="entry name" value="lambda repressor-like DNA-binding domains"/>
    <property type="match status" value="1"/>
</dbReference>
<dbReference type="Proteomes" id="UP000630615">
    <property type="component" value="Unassembled WGS sequence"/>
</dbReference>
<sequence>MKTLSKKGNLILAIACIFGVGMLLGLFIPPVIVSIYGLLIMAGGLFLAFLIYAKDFDKKQRSKITTICMIPQYRQNRKMSVEELAERVNVSPAAIKSIEENKYSPSFELVQKIADEFNVAPGSLFKKAEENNRKGGYVDGRKIV</sequence>
<keyword evidence="1" id="KW-0238">DNA-binding</keyword>
<dbReference type="PANTHER" id="PTHR46797">
    <property type="entry name" value="HTH-TYPE TRANSCRIPTIONAL REGULATOR"/>
    <property type="match status" value="1"/>
</dbReference>
<accession>A0ABQ1NUU6</accession>
<dbReference type="InterPro" id="IPR001387">
    <property type="entry name" value="Cro/C1-type_HTH"/>
</dbReference>
<dbReference type="CDD" id="cd00093">
    <property type="entry name" value="HTH_XRE"/>
    <property type="match status" value="1"/>
</dbReference>
<dbReference type="SMART" id="SM00530">
    <property type="entry name" value="HTH_XRE"/>
    <property type="match status" value="1"/>
</dbReference>
<dbReference type="PANTHER" id="PTHR46797:SF1">
    <property type="entry name" value="METHYLPHOSPHONATE SYNTHASE"/>
    <property type="match status" value="1"/>
</dbReference>
<dbReference type="Pfam" id="PF01381">
    <property type="entry name" value="HTH_3"/>
    <property type="match status" value="1"/>
</dbReference>
<keyword evidence="2" id="KW-0812">Transmembrane</keyword>
<evidence type="ECO:0000313" key="4">
    <source>
        <dbReference type="EMBL" id="GGC84514.1"/>
    </source>
</evidence>